<dbReference type="EMBL" id="MT674683">
    <property type="protein sequence ID" value="QOJ53974.1"/>
    <property type="molecule type" value="Genomic_DNA"/>
</dbReference>
<protein>
    <submittedName>
        <fullName evidence="2">ORF18</fullName>
    </submittedName>
</protein>
<evidence type="ECO:0000256" key="1">
    <source>
        <dbReference type="SAM" id="Phobius"/>
    </source>
</evidence>
<organism evidence="2 3">
    <name type="scientific">Passerine adenovirus 1</name>
    <dbReference type="NCBI Taxonomy" id="2779174"/>
    <lineage>
        <taxon>Viruses</taxon>
        <taxon>Varidnaviria</taxon>
        <taxon>Bamfordvirae</taxon>
        <taxon>Preplasmiviricota</taxon>
        <taxon>Polisuviricotina</taxon>
        <taxon>Pharingeaviricetes</taxon>
        <taxon>Rowavirales</taxon>
        <taxon>Adenoviridae</taxon>
        <taxon>Barthadenovirus</taxon>
    </lineage>
</organism>
<feature type="transmembrane region" description="Helical" evidence="1">
    <location>
        <begin position="174"/>
        <end position="195"/>
    </location>
</feature>
<keyword evidence="3" id="KW-1185">Reference proteome</keyword>
<evidence type="ECO:0000313" key="2">
    <source>
        <dbReference type="EMBL" id="QOJ53974.1"/>
    </source>
</evidence>
<sequence length="237" mass="26139">MSHRLPSSVAIWTPAPPGLTPGLPTSLRHEGVVSSYMVPAAAAWGVKRRSSREGFLLVLLLVHLSPFCRDRAMTAADMVVGIFLLGWALRGGVLGSPIPLVPTPYWNITCNVTGCGSSWGCDLGDASLPVSAEVTRRGGWFSLRCCLQGRCTWSEYVSFCVSDCDLTTVDLTSYALIGTVAILVVWALLLIYCFASTCRYGIQWAWFFLTRRLFPLIKSTLARFCRYHSLFSRSSRE</sequence>
<keyword evidence="1" id="KW-1133">Transmembrane helix</keyword>
<reference evidence="2" key="1">
    <citation type="journal article" date="2020" name="Viruses">
        <title>Molecular Characterisation of a Novel and Highly Divergent Passerine Adenovirus 1.</title>
        <authorList>
            <person name="Athukorala A."/>
            <person name="Forwood J.K."/>
            <person name="Phalen D.N."/>
            <person name="Sarker S."/>
        </authorList>
    </citation>
    <scope>NUCLEOTIDE SEQUENCE</scope>
    <source>
        <strain evidence="2">AU2787</strain>
    </source>
</reference>
<evidence type="ECO:0000313" key="3">
    <source>
        <dbReference type="Proteomes" id="UP001230876"/>
    </source>
</evidence>
<proteinExistence type="predicted"/>
<accession>A0A7L9DI26</accession>
<dbReference type="Proteomes" id="UP001230876">
    <property type="component" value="Segment"/>
</dbReference>
<name>A0A7L9DI26_9ADEN</name>
<keyword evidence="1" id="KW-0812">Transmembrane</keyword>
<keyword evidence="1" id="KW-0472">Membrane</keyword>